<organism evidence="1 2">
    <name type="scientific">Amycolatopsis albispora</name>
    <dbReference type="NCBI Taxonomy" id="1804986"/>
    <lineage>
        <taxon>Bacteria</taxon>
        <taxon>Bacillati</taxon>
        <taxon>Actinomycetota</taxon>
        <taxon>Actinomycetes</taxon>
        <taxon>Pseudonocardiales</taxon>
        <taxon>Pseudonocardiaceae</taxon>
        <taxon>Amycolatopsis</taxon>
    </lineage>
</organism>
<keyword evidence="2" id="KW-1185">Reference proteome</keyword>
<dbReference type="EMBL" id="CP015163">
    <property type="protein sequence ID" value="AXB41539.1"/>
    <property type="molecule type" value="Genomic_DNA"/>
</dbReference>
<dbReference type="InterPro" id="IPR045647">
    <property type="entry name" value="DUF6401"/>
</dbReference>
<evidence type="ECO:0000313" key="2">
    <source>
        <dbReference type="Proteomes" id="UP000250434"/>
    </source>
</evidence>
<protein>
    <submittedName>
        <fullName evidence="1">Uncharacterized protein</fullName>
    </submittedName>
</protein>
<dbReference type="KEGG" id="aab:A4R43_02565"/>
<dbReference type="AlphaFoldDB" id="A0A344L0G5"/>
<reference evidence="1 2" key="1">
    <citation type="submission" date="2016-04" db="EMBL/GenBank/DDBJ databases">
        <title>Complete genome sequence and analysis of deep-sea sediment isolate, Amycolatopsis sp. WP1.</title>
        <authorList>
            <person name="Wang H."/>
            <person name="Chen S."/>
            <person name="Wu Q."/>
        </authorList>
    </citation>
    <scope>NUCLEOTIDE SEQUENCE [LARGE SCALE GENOMIC DNA]</scope>
    <source>
        <strain evidence="1 2">WP1</strain>
    </source>
</reference>
<dbReference type="Proteomes" id="UP000250434">
    <property type="component" value="Chromosome"/>
</dbReference>
<sequence length="109" mass="11557">MGEPVPLETWVAGPVRTTIAGLKAHSWGSAVLDHHQDQVRAELAGAGAPADRATLTLYLHVLSCAVDYVGTNIPGDTLPLTRVHDTGMDWFTIRIAAVCQLAISEGLVT</sequence>
<accession>A0A344L0G5</accession>
<proteinExistence type="predicted"/>
<dbReference type="RefSeq" id="WP_113690800.1">
    <property type="nucleotide sequence ID" value="NZ_CP015163.1"/>
</dbReference>
<gene>
    <name evidence="1" type="ORF">A4R43_02565</name>
</gene>
<dbReference type="OrthoDB" id="3690667at2"/>
<dbReference type="Pfam" id="PF19939">
    <property type="entry name" value="DUF6401"/>
    <property type="match status" value="1"/>
</dbReference>
<evidence type="ECO:0000313" key="1">
    <source>
        <dbReference type="EMBL" id="AXB41539.1"/>
    </source>
</evidence>
<name>A0A344L0G5_9PSEU</name>